<dbReference type="OrthoDB" id="1522493at2"/>
<dbReference type="STRING" id="1071918.SAMN05421544_11649"/>
<dbReference type="InterPro" id="IPR045275">
    <property type="entry name" value="MscS_archaea/bacteria_type"/>
</dbReference>
<comment type="subcellular location">
    <subcellularLocation>
        <location evidence="1">Cell membrane</location>
        <topology evidence="1">Multi-pass membrane protein</topology>
    </subcellularLocation>
</comment>
<reference evidence="10 11" key="1">
    <citation type="submission" date="2016-10" db="EMBL/GenBank/DDBJ databases">
        <authorList>
            <person name="de Groot N.N."/>
        </authorList>
    </citation>
    <scope>NUCLEOTIDE SEQUENCE [LARGE SCALE GENOMIC DNA]</scope>
    <source>
        <strain evidence="10 11">DSM 24015</strain>
    </source>
</reference>
<dbReference type="SUPFAM" id="SSF50182">
    <property type="entry name" value="Sm-like ribonucleoproteins"/>
    <property type="match status" value="1"/>
</dbReference>
<dbReference type="GO" id="GO:0005886">
    <property type="term" value="C:plasma membrane"/>
    <property type="evidence" value="ECO:0007669"/>
    <property type="project" value="UniProtKB-SubCell"/>
</dbReference>
<keyword evidence="5 7" id="KW-1133">Transmembrane helix</keyword>
<dbReference type="Proteomes" id="UP000198517">
    <property type="component" value="Unassembled WGS sequence"/>
</dbReference>
<evidence type="ECO:0000256" key="4">
    <source>
        <dbReference type="ARBA" id="ARBA00022692"/>
    </source>
</evidence>
<feature type="transmembrane region" description="Helical" evidence="7">
    <location>
        <begin position="67"/>
        <end position="87"/>
    </location>
</feature>
<gene>
    <name evidence="10" type="ORF">SAMN05421544_11649</name>
</gene>
<dbReference type="InterPro" id="IPR006685">
    <property type="entry name" value="MscS_channel_2nd"/>
</dbReference>
<evidence type="ECO:0000313" key="11">
    <source>
        <dbReference type="Proteomes" id="UP000198517"/>
    </source>
</evidence>
<evidence type="ECO:0000256" key="7">
    <source>
        <dbReference type="SAM" id="Phobius"/>
    </source>
</evidence>
<dbReference type="SUPFAM" id="SSF82689">
    <property type="entry name" value="Mechanosensitive channel protein MscS (YggB), C-terminal domain"/>
    <property type="match status" value="1"/>
</dbReference>
<dbReference type="InterPro" id="IPR011014">
    <property type="entry name" value="MscS_channel_TM-2"/>
</dbReference>
<dbReference type="AlphaFoldDB" id="A0A1G7ELY7"/>
<dbReference type="Pfam" id="PF00924">
    <property type="entry name" value="MS_channel_2nd"/>
    <property type="match status" value="1"/>
</dbReference>
<dbReference type="Gene3D" id="3.30.70.100">
    <property type="match status" value="1"/>
</dbReference>
<dbReference type="EMBL" id="FNAS01000016">
    <property type="protein sequence ID" value="SDE64743.1"/>
    <property type="molecule type" value="Genomic_DNA"/>
</dbReference>
<dbReference type="Pfam" id="PF21082">
    <property type="entry name" value="MS_channel_3rd"/>
    <property type="match status" value="1"/>
</dbReference>
<dbReference type="Gene3D" id="1.10.287.1260">
    <property type="match status" value="1"/>
</dbReference>
<dbReference type="InterPro" id="IPR023408">
    <property type="entry name" value="MscS_beta-dom_sf"/>
</dbReference>
<dbReference type="PANTHER" id="PTHR30221:SF1">
    <property type="entry name" value="SMALL-CONDUCTANCE MECHANOSENSITIVE CHANNEL"/>
    <property type="match status" value="1"/>
</dbReference>
<proteinExistence type="inferred from homology"/>
<comment type="similarity">
    <text evidence="2">Belongs to the MscS (TC 1.A.23) family.</text>
</comment>
<feature type="domain" description="Mechanosensitive ion channel MscS C-terminal" evidence="9">
    <location>
        <begin position="191"/>
        <end position="275"/>
    </location>
</feature>
<dbReference type="InterPro" id="IPR011066">
    <property type="entry name" value="MscS_channel_C_sf"/>
</dbReference>
<feature type="transmembrane region" description="Helical" evidence="7">
    <location>
        <begin position="26"/>
        <end position="47"/>
    </location>
</feature>
<protein>
    <submittedName>
        <fullName evidence="10">Mechanosensitive ion channel</fullName>
    </submittedName>
</protein>
<keyword evidence="11" id="KW-1185">Reference proteome</keyword>
<evidence type="ECO:0000256" key="5">
    <source>
        <dbReference type="ARBA" id="ARBA00022989"/>
    </source>
</evidence>
<evidence type="ECO:0000259" key="9">
    <source>
        <dbReference type="Pfam" id="PF21082"/>
    </source>
</evidence>
<dbReference type="Gene3D" id="2.30.30.60">
    <property type="match status" value="1"/>
</dbReference>
<sequence length="277" mass="31316">MNNDTYQAINTFQQSLDRHYENFIDMLPRIILGLAVIIVGVLISKVITNIYENKIKRKATDPLMAKFLSRLIQLIFVVIVSMLALEVAGLSQIAGGILAAAGGVAIVAGFAFQDIGKNFLAGIILAFNRPFNVDDFIKVGEHFGKVKAMNFRYTQVKTVDGRDIYIPNSDVLTKPVENYTRDGFYRMDFFVHIGYENNIEQAKGIIQKILNDHPDIIEDSEHRNFVMEDELTNNAVKLKVLFWIDTKDYKVKANEVRGGIIRQVKETLIKNGVNMNV</sequence>
<dbReference type="InterPro" id="IPR049278">
    <property type="entry name" value="MS_channel_C"/>
</dbReference>
<feature type="domain" description="Mechanosensitive ion channel MscS" evidence="8">
    <location>
        <begin position="116"/>
        <end position="181"/>
    </location>
</feature>
<dbReference type="RefSeq" id="WP_092737512.1">
    <property type="nucleotide sequence ID" value="NZ_FNAS01000016.1"/>
</dbReference>
<accession>A0A1G7ELY7</accession>
<evidence type="ECO:0000256" key="1">
    <source>
        <dbReference type="ARBA" id="ARBA00004651"/>
    </source>
</evidence>
<dbReference type="PANTHER" id="PTHR30221">
    <property type="entry name" value="SMALL-CONDUCTANCE MECHANOSENSITIVE CHANNEL"/>
    <property type="match status" value="1"/>
</dbReference>
<dbReference type="SUPFAM" id="SSF82861">
    <property type="entry name" value="Mechanosensitive channel protein MscS (YggB), transmembrane region"/>
    <property type="match status" value="1"/>
</dbReference>
<evidence type="ECO:0000256" key="2">
    <source>
        <dbReference type="ARBA" id="ARBA00008017"/>
    </source>
</evidence>
<organism evidence="10 11">
    <name type="scientific">Riemerella columbipharyngis</name>
    <dbReference type="NCBI Taxonomy" id="1071918"/>
    <lineage>
        <taxon>Bacteria</taxon>
        <taxon>Pseudomonadati</taxon>
        <taxon>Bacteroidota</taxon>
        <taxon>Flavobacteriia</taxon>
        <taxon>Flavobacteriales</taxon>
        <taxon>Weeksellaceae</taxon>
        <taxon>Riemerella</taxon>
    </lineage>
</organism>
<dbReference type="GO" id="GO:0008381">
    <property type="term" value="F:mechanosensitive monoatomic ion channel activity"/>
    <property type="evidence" value="ECO:0007669"/>
    <property type="project" value="InterPro"/>
</dbReference>
<evidence type="ECO:0000256" key="3">
    <source>
        <dbReference type="ARBA" id="ARBA00022475"/>
    </source>
</evidence>
<evidence type="ECO:0000259" key="8">
    <source>
        <dbReference type="Pfam" id="PF00924"/>
    </source>
</evidence>
<evidence type="ECO:0000256" key="6">
    <source>
        <dbReference type="ARBA" id="ARBA00023136"/>
    </source>
</evidence>
<name>A0A1G7ELY7_9FLAO</name>
<keyword evidence="6 7" id="KW-0472">Membrane</keyword>
<dbReference type="InterPro" id="IPR010920">
    <property type="entry name" value="LSM_dom_sf"/>
</dbReference>
<feature type="transmembrane region" description="Helical" evidence="7">
    <location>
        <begin position="93"/>
        <end position="112"/>
    </location>
</feature>
<keyword evidence="4 7" id="KW-0812">Transmembrane</keyword>
<keyword evidence="3" id="KW-1003">Cell membrane</keyword>
<evidence type="ECO:0000313" key="10">
    <source>
        <dbReference type="EMBL" id="SDE64743.1"/>
    </source>
</evidence>